<dbReference type="EMBL" id="MJEA01000001">
    <property type="protein sequence ID" value="OQO71659.1"/>
    <property type="molecule type" value="Genomic_DNA"/>
</dbReference>
<comment type="caution">
    <text evidence="1">The sequence shown here is derived from an EMBL/GenBank/DDBJ whole genome shotgun (WGS) entry which is preliminary data.</text>
</comment>
<reference evidence="1 2" key="1">
    <citation type="journal article" date="2017" name="BMC Microbiol.">
        <title>Comparative genomics of Enterococcus spp. isolated from bovine feces.</title>
        <authorList>
            <person name="Beukers A.G."/>
            <person name="Zaheer R."/>
            <person name="Goji N."/>
            <person name="Amoako K.K."/>
            <person name="Chaves A.V."/>
            <person name="Ward M.P."/>
            <person name="McAllister T.A."/>
        </authorList>
    </citation>
    <scope>NUCLEOTIDE SEQUENCE [LARGE SCALE GENOMIC DNA]</scope>
    <source>
        <strain evidence="1 2">F1129D 143</strain>
    </source>
</reference>
<proteinExistence type="predicted"/>
<accession>A0A1V8YGB0</accession>
<organism evidence="1 2">
    <name type="scientific">Enterococcus villorum</name>
    <dbReference type="NCBI Taxonomy" id="112904"/>
    <lineage>
        <taxon>Bacteria</taxon>
        <taxon>Bacillati</taxon>
        <taxon>Bacillota</taxon>
        <taxon>Bacilli</taxon>
        <taxon>Lactobacillales</taxon>
        <taxon>Enterococcaceae</taxon>
        <taxon>Enterococcus</taxon>
    </lineage>
</organism>
<evidence type="ECO:0000313" key="1">
    <source>
        <dbReference type="EMBL" id="OQO71659.1"/>
    </source>
</evidence>
<gene>
    <name evidence="1" type="ORF">BH747_02180</name>
</gene>
<sequence>MPSQYKISQKSKKFIRDIYSEYGINLIVWSKYYLEYFYITITLWPVSHRIVTEENGKRTCQYKLNATRNAFEISKVLNKLSDSSDTSNRLRKNKAILVELLREVTRVHPLMEKS</sequence>
<protein>
    <submittedName>
        <fullName evidence="1">Uncharacterized protein</fullName>
    </submittedName>
</protein>
<dbReference type="Proteomes" id="UP000192477">
    <property type="component" value="Unassembled WGS sequence"/>
</dbReference>
<evidence type="ECO:0000313" key="2">
    <source>
        <dbReference type="Proteomes" id="UP000192477"/>
    </source>
</evidence>
<name>A0A1V8YGB0_9ENTE</name>
<dbReference type="AlphaFoldDB" id="A0A1V8YGB0"/>